<name>A0A7M7NP83_STRPU</name>
<dbReference type="KEGG" id="spu:105436621"/>
<sequence>MMMTCFMILDSLAGANFNLLFSLSTCGCAVGICLFPLLAESLLVAYDWRGVLLIIGGLMFNIVPCVIAIRIPAQRLASGGDVESLHTLSSGTCASESKGIKRNFPCDGGGVTGEYKAKHNETEDPNQELLLTRSSSRPGLSKRGSTYEGVDVVCENEAENIPGTDKSSDKEPLLNACVGQDFPAILANESSSLGKPSYKNRLESVDDDGIPSRMKAWLRNTELYGNPVSIFIILSFAIHEIVYIGWHTFLIPHALQRGLSIKQTLILTFSAALGNVSGRILVGILTHRLVDPISLYLTFTILNIAALLCDIFIPFFYVMLIASLCSGASVAGRATLGP</sequence>
<dbReference type="InParanoid" id="A0A7M7NP83"/>
<dbReference type="GO" id="GO:0005886">
    <property type="term" value="C:plasma membrane"/>
    <property type="evidence" value="ECO:0000318"/>
    <property type="project" value="GO_Central"/>
</dbReference>
<dbReference type="PANTHER" id="PTHR11360">
    <property type="entry name" value="MONOCARBOXYLATE TRANSPORTER"/>
    <property type="match status" value="1"/>
</dbReference>
<accession>A0A7M7NP83</accession>
<dbReference type="RefSeq" id="XP_030838535.1">
    <property type="nucleotide sequence ID" value="XM_030982675.1"/>
</dbReference>
<dbReference type="OMA" id="VYIGWHT"/>
<dbReference type="PANTHER" id="PTHR11360:SF303">
    <property type="entry name" value="MAJOR FACILITATOR SUPERFAMILY (MFS) PROFILE DOMAIN-CONTAINING PROTEIN"/>
    <property type="match status" value="1"/>
</dbReference>
<dbReference type="InterPro" id="IPR036259">
    <property type="entry name" value="MFS_trans_sf"/>
</dbReference>
<evidence type="ECO:0000313" key="3">
    <source>
        <dbReference type="Proteomes" id="UP000007110"/>
    </source>
</evidence>
<evidence type="ECO:0000313" key="2">
    <source>
        <dbReference type="EnsemblMetazoa" id="XP_030838535"/>
    </source>
</evidence>
<feature type="transmembrane region" description="Helical" evidence="1">
    <location>
        <begin position="223"/>
        <end position="246"/>
    </location>
</feature>
<keyword evidence="1" id="KW-0812">Transmembrane</keyword>
<dbReference type="AlphaFoldDB" id="A0A7M7NP83"/>
<protein>
    <recommendedName>
        <fullName evidence="4">Monocarboxylate transporter</fullName>
    </recommendedName>
</protein>
<reference evidence="2" key="2">
    <citation type="submission" date="2021-01" db="UniProtKB">
        <authorList>
            <consortium name="EnsemblMetazoa"/>
        </authorList>
    </citation>
    <scope>IDENTIFICATION</scope>
</reference>
<feature type="transmembrane region" description="Helical" evidence="1">
    <location>
        <begin position="266"/>
        <end position="286"/>
    </location>
</feature>
<dbReference type="GO" id="GO:0008028">
    <property type="term" value="F:monocarboxylic acid transmembrane transporter activity"/>
    <property type="evidence" value="ECO:0000318"/>
    <property type="project" value="GO_Central"/>
</dbReference>
<organism evidence="2 3">
    <name type="scientific">Strongylocentrotus purpuratus</name>
    <name type="common">Purple sea urchin</name>
    <dbReference type="NCBI Taxonomy" id="7668"/>
    <lineage>
        <taxon>Eukaryota</taxon>
        <taxon>Metazoa</taxon>
        <taxon>Echinodermata</taxon>
        <taxon>Eleutherozoa</taxon>
        <taxon>Echinozoa</taxon>
        <taxon>Echinoidea</taxon>
        <taxon>Euechinoidea</taxon>
        <taxon>Echinacea</taxon>
        <taxon>Camarodonta</taxon>
        <taxon>Echinidea</taxon>
        <taxon>Strongylocentrotidae</taxon>
        <taxon>Strongylocentrotus</taxon>
    </lineage>
</organism>
<dbReference type="SUPFAM" id="SSF103473">
    <property type="entry name" value="MFS general substrate transporter"/>
    <property type="match status" value="1"/>
</dbReference>
<keyword evidence="3" id="KW-1185">Reference proteome</keyword>
<keyword evidence="1" id="KW-0472">Membrane</keyword>
<proteinExistence type="predicted"/>
<keyword evidence="1" id="KW-1133">Transmembrane helix</keyword>
<feature type="transmembrane region" description="Helical" evidence="1">
    <location>
        <begin position="12"/>
        <end position="38"/>
    </location>
</feature>
<reference evidence="3" key="1">
    <citation type="submission" date="2015-02" db="EMBL/GenBank/DDBJ databases">
        <title>Genome sequencing for Strongylocentrotus purpuratus.</title>
        <authorList>
            <person name="Murali S."/>
            <person name="Liu Y."/>
            <person name="Vee V."/>
            <person name="English A."/>
            <person name="Wang M."/>
            <person name="Skinner E."/>
            <person name="Han Y."/>
            <person name="Muzny D.M."/>
            <person name="Worley K.C."/>
            <person name="Gibbs R.A."/>
        </authorList>
    </citation>
    <scope>NUCLEOTIDE SEQUENCE</scope>
</reference>
<evidence type="ECO:0008006" key="4">
    <source>
        <dbReference type="Google" id="ProtNLM"/>
    </source>
</evidence>
<feature type="transmembrane region" description="Helical" evidence="1">
    <location>
        <begin position="293"/>
        <end position="320"/>
    </location>
</feature>
<feature type="transmembrane region" description="Helical" evidence="1">
    <location>
        <begin position="50"/>
        <end position="69"/>
    </location>
</feature>
<dbReference type="EnsemblMetazoa" id="XM_030982675">
    <property type="protein sequence ID" value="XP_030838535"/>
    <property type="gene ID" value="LOC105436621"/>
</dbReference>
<dbReference type="Proteomes" id="UP000007110">
    <property type="component" value="Unassembled WGS sequence"/>
</dbReference>
<dbReference type="OrthoDB" id="2213137at2759"/>
<dbReference type="Gene3D" id="1.20.1250.20">
    <property type="entry name" value="MFS general substrate transporter like domains"/>
    <property type="match status" value="1"/>
</dbReference>
<dbReference type="GeneID" id="105436621"/>
<dbReference type="InterPro" id="IPR050327">
    <property type="entry name" value="Proton-linked_MCT"/>
</dbReference>
<evidence type="ECO:0000256" key="1">
    <source>
        <dbReference type="SAM" id="Phobius"/>
    </source>
</evidence>